<evidence type="ECO:0000259" key="5">
    <source>
        <dbReference type="PROSITE" id="PS50853"/>
    </source>
</evidence>
<dbReference type="SUPFAM" id="SSF51126">
    <property type="entry name" value="Pectin lyase-like"/>
    <property type="match status" value="2"/>
</dbReference>
<evidence type="ECO:0000256" key="1">
    <source>
        <dbReference type="ARBA" id="ARBA00008834"/>
    </source>
</evidence>
<dbReference type="InterPro" id="IPR036116">
    <property type="entry name" value="FN3_sf"/>
</dbReference>
<accession>A0ABP9R610</accession>
<name>A0ABP9R610_9RHOO</name>
<evidence type="ECO:0000256" key="3">
    <source>
        <dbReference type="ARBA" id="ARBA00023295"/>
    </source>
</evidence>
<dbReference type="SUPFAM" id="SSF49265">
    <property type="entry name" value="Fibronectin type III"/>
    <property type="match status" value="1"/>
</dbReference>
<dbReference type="InterPro" id="IPR012334">
    <property type="entry name" value="Pectin_lyas_fold"/>
</dbReference>
<comment type="similarity">
    <text evidence="1 4">Belongs to the glycosyl hydrolase 28 family.</text>
</comment>
<dbReference type="CDD" id="cd00063">
    <property type="entry name" value="FN3"/>
    <property type="match status" value="1"/>
</dbReference>
<sequence length="608" mass="65053">MPTLAYDDSQITLVWKKPDSYSGIVDYNVYLGGKKLGSAASNNLTNSPAAPYIQAFYAADTAKFHVPVTYHNFTASGLKPDTEYTFTVRSVNAKGEESADSIALKTRTASTFAKVVDVAKLGAKGDGATVNTAIIQQAIDDCATASTSAYGCKVVIPGADASGKVFVTGALFLKSNMTLEIAEGATLRASSNSADFPLSKGYQLYNFFNSTVDDRRPPSVLNLLSTDHMNGSKALTDHQGNDDSRGVFTNVRITGKGALDGSGWTPDGVTRKDELGNDLPNYLNSSAKNWKAYGLLVKSQVEAAQAEVGGTFTGSQETEFYNQRRSSLATFRGVKNILLSGITLLNPANHGPMFLESENVVFAGTISKTYDIHNADGVEFGSSSNVMAYNNFLDTGDDCINFAAGQGLDYETKGHPSEKAWIFNNYMNEGHGGVVAGSHTAAWIQDFLVEDNVMFHTDNGLRMKSQPANGGGARRIVFRDNAMKDMSTNAFIMTLSYSAAALPFTKAGKSAQFRDITISNVSVDNILSGSAPIQVDGYAGTDTTLGYPETFHENVSFKSVKFTNAKVATKISRLKGSSFTDVTVTNSPDPFWVVSDSPDVTFTGVTGK</sequence>
<feature type="domain" description="Fibronectin type-III" evidence="5">
    <location>
        <begin position="1"/>
        <end position="111"/>
    </location>
</feature>
<comment type="caution">
    <text evidence="6">The sequence shown here is derived from an EMBL/GenBank/DDBJ whole genome shotgun (WGS) entry which is preliminary data.</text>
</comment>
<dbReference type="InterPro" id="IPR000743">
    <property type="entry name" value="Glyco_hydro_28"/>
</dbReference>
<dbReference type="Pfam" id="PF00041">
    <property type="entry name" value="fn3"/>
    <property type="match status" value="1"/>
</dbReference>
<dbReference type="InterPro" id="IPR051801">
    <property type="entry name" value="GH28_Enzymes"/>
</dbReference>
<evidence type="ECO:0000313" key="7">
    <source>
        <dbReference type="Proteomes" id="UP001500547"/>
    </source>
</evidence>
<dbReference type="PROSITE" id="PS50853">
    <property type="entry name" value="FN3"/>
    <property type="match status" value="1"/>
</dbReference>
<proteinExistence type="inferred from homology"/>
<evidence type="ECO:0000313" key="6">
    <source>
        <dbReference type="EMBL" id="GAA5172200.1"/>
    </source>
</evidence>
<organism evidence="6 7">
    <name type="scientific">Viridibacterium curvum</name>
    <dbReference type="NCBI Taxonomy" id="1101404"/>
    <lineage>
        <taxon>Bacteria</taxon>
        <taxon>Pseudomonadati</taxon>
        <taxon>Pseudomonadota</taxon>
        <taxon>Betaproteobacteria</taxon>
        <taxon>Rhodocyclales</taxon>
        <taxon>Rhodocyclaceae</taxon>
        <taxon>Viridibacterium</taxon>
    </lineage>
</organism>
<dbReference type="Gene3D" id="2.160.20.10">
    <property type="entry name" value="Single-stranded right-handed beta-helix, Pectin lyase-like"/>
    <property type="match status" value="1"/>
</dbReference>
<reference evidence="7" key="1">
    <citation type="journal article" date="2019" name="Int. J. Syst. Evol. Microbiol.">
        <title>The Global Catalogue of Microorganisms (GCM) 10K type strain sequencing project: providing services to taxonomists for standard genome sequencing and annotation.</title>
        <authorList>
            <consortium name="The Broad Institute Genomics Platform"/>
            <consortium name="The Broad Institute Genome Sequencing Center for Infectious Disease"/>
            <person name="Wu L."/>
            <person name="Ma J."/>
        </authorList>
    </citation>
    <scope>NUCLEOTIDE SEQUENCE [LARGE SCALE GENOMIC DNA]</scope>
    <source>
        <strain evidence="7">JCM 18715</strain>
    </source>
</reference>
<keyword evidence="3 4" id="KW-0326">Glycosidase</keyword>
<dbReference type="Gene3D" id="2.60.40.10">
    <property type="entry name" value="Immunoglobulins"/>
    <property type="match status" value="1"/>
</dbReference>
<dbReference type="Proteomes" id="UP001500547">
    <property type="component" value="Unassembled WGS sequence"/>
</dbReference>
<dbReference type="PANTHER" id="PTHR31339:SF9">
    <property type="entry name" value="PLASMIN AND FIBRONECTIN-BINDING PROTEIN A"/>
    <property type="match status" value="1"/>
</dbReference>
<evidence type="ECO:0000256" key="2">
    <source>
        <dbReference type="ARBA" id="ARBA00022801"/>
    </source>
</evidence>
<dbReference type="InterPro" id="IPR003961">
    <property type="entry name" value="FN3_dom"/>
</dbReference>
<keyword evidence="7" id="KW-1185">Reference proteome</keyword>
<protein>
    <submittedName>
        <fullName evidence="6">Glycoside hydrolase family 28 protein</fullName>
    </submittedName>
</protein>
<dbReference type="InterPro" id="IPR011050">
    <property type="entry name" value="Pectin_lyase_fold/virulence"/>
</dbReference>
<evidence type="ECO:0000256" key="4">
    <source>
        <dbReference type="RuleBase" id="RU361169"/>
    </source>
</evidence>
<dbReference type="EMBL" id="BAABLD010000017">
    <property type="protein sequence ID" value="GAA5172200.1"/>
    <property type="molecule type" value="Genomic_DNA"/>
</dbReference>
<dbReference type="GO" id="GO:0016787">
    <property type="term" value="F:hydrolase activity"/>
    <property type="evidence" value="ECO:0007669"/>
    <property type="project" value="UniProtKB-KW"/>
</dbReference>
<dbReference type="Pfam" id="PF00295">
    <property type="entry name" value="Glyco_hydro_28"/>
    <property type="match status" value="1"/>
</dbReference>
<dbReference type="InterPro" id="IPR013783">
    <property type="entry name" value="Ig-like_fold"/>
</dbReference>
<gene>
    <name evidence="6" type="ORF">GCM10025770_38000</name>
</gene>
<dbReference type="PANTHER" id="PTHR31339">
    <property type="entry name" value="PECTIN LYASE-RELATED"/>
    <property type="match status" value="1"/>
</dbReference>
<keyword evidence="2 4" id="KW-0378">Hydrolase</keyword>